<sequence length="121" mass="12851">MCEVLGMPITDRQAQRTPRTPRTPRDEDKPQSPQCMTSLGPQMAGPEPEESGAVSLSKPADAEAAAAEMFPDSDAEMATAVAKQASKTSHLSAKVAHGSHGHTELFTGPSLWLQQPVAQML</sequence>
<dbReference type="EMBL" id="CAJNDS010000868">
    <property type="protein sequence ID" value="CAE7238397.1"/>
    <property type="molecule type" value="Genomic_DNA"/>
</dbReference>
<protein>
    <submittedName>
        <fullName evidence="2">Uncharacterized protein</fullName>
    </submittedName>
</protein>
<evidence type="ECO:0000256" key="1">
    <source>
        <dbReference type="SAM" id="MobiDB-lite"/>
    </source>
</evidence>
<dbReference type="AlphaFoldDB" id="A0A812L5C4"/>
<dbReference type="Proteomes" id="UP000604046">
    <property type="component" value="Unassembled WGS sequence"/>
</dbReference>
<feature type="compositionally biased region" description="Polar residues" evidence="1">
    <location>
        <begin position="31"/>
        <end position="40"/>
    </location>
</feature>
<feature type="region of interest" description="Disordered" evidence="1">
    <location>
        <begin position="1"/>
        <end position="65"/>
    </location>
</feature>
<comment type="caution">
    <text evidence="2">The sequence shown here is derived from an EMBL/GenBank/DDBJ whole genome shotgun (WGS) entry which is preliminary data.</text>
</comment>
<organism evidence="2 3">
    <name type="scientific">Symbiodinium natans</name>
    <dbReference type="NCBI Taxonomy" id="878477"/>
    <lineage>
        <taxon>Eukaryota</taxon>
        <taxon>Sar</taxon>
        <taxon>Alveolata</taxon>
        <taxon>Dinophyceae</taxon>
        <taxon>Suessiales</taxon>
        <taxon>Symbiodiniaceae</taxon>
        <taxon>Symbiodinium</taxon>
    </lineage>
</organism>
<proteinExistence type="predicted"/>
<evidence type="ECO:0000313" key="2">
    <source>
        <dbReference type="EMBL" id="CAE7238397.1"/>
    </source>
</evidence>
<reference evidence="2" key="1">
    <citation type="submission" date="2021-02" db="EMBL/GenBank/DDBJ databases">
        <authorList>
            <person name="Dougan E. K."/>
            <person name="Rhodes N."/>
            <person name="Thang M."/>
            <person name="Chan C."/>
        </authorList>
    </citation>
    <scope>NUCLEOTIDE SEQUENCE</scope>
</reference>
<name>A0A812L5C4_9DINO</name>
<dbReference type="OrthoDB" id="10563803at2759"/>
<evidence type="ECO:0000313" key="3">
    <source>
        <dbReference type="Proteomes" id="UP000604046"/>
    </source>
</evidence>
<keyword evidence="3" id="KW-1185">Reference proteome</keyword>
<accession>A0A812L5C4</accession>
<gene>
    <name evidence="2" type="ORF">SNAT2548_LOCUS10476</name>
</gene>